<reference evidence="2 3" key="1">
    <citation type="submission" date="2019-08" db="EMBL/GenBank/DDBJ databases">
        <title>Selenomonas sp. mPRGC5 and Selenomonas sp. mPRGC8 isolated from ruminal fluid of dairy goat (Capra hircus).</title>
        <authorList>
            <person name="Poothong S."/>
            <person name="Nuengjamnong C."/>
            <person name="Tanasupawat S."/>
        </authorList>
    </citation>
    <scope>NUCLEOTIDE SEQUENCE [LARGE SCALE GENOMIC DNA]</scope>
    <source>
        <strain evidence="3">mPRGC8</strain>
    </source>
</reference>
<dbReference type="SUPFAM" id="SSF89623">
    <property type="entry name" value="Ribose/Galactose isomerase RpiB/AlsB"/>
    <property type="match status" value="1"/>
</dbReference>
<evidence type="ECO:0000313" key="2">
    <source>
        <dbReference type="EMBL" id="TYZ31025.1"/>
    </source>
</evidence>
<dbReference type="InterPro" id="IPR003500">
    <property type="entry name" value="RpiB_LacA_LacB"/>
</dbReference>
<dbReference type="NCBIfam" id="TIGR00689">
    <property type="entry name" value="rpiB_lacA_lacB"/>
    <property type="match status" value="1"/>
</dbReference>
<comment type="caution">
    <text evidence="2">The sequence shown here is derived from an EMBL/GenBank/DDBJ whole genome shotgun (WGS) entry which is preliminary data.</text>
</comment>
<dbReference type="Proteomes" id="UP000322783">
    <property type="component" value="Unassembled WGS sequence"/>
</dbReference>
<dbReference type="GO" id="GO:0009052">
    <property type="term" value="P:pentose-phosphate shunt, non-oxidative branch"/>
    <property type="evidence" value="ECO:0007669"/>
    <property type="project" value="TreeGrafter"/>
</dbReference>
<comment type="similarity">
    <text evidence="1">Belongs to the LacAB/RpiB family.</text>
</comment>
<proteinExistence type="inferred from homology"/>
<dbReference type="InterPro" id="IPR036569">
    <property type="entry name" value="RpiB_LacA_LacB_sf"/>
</dbReference>
<sequence length="139" mass="15302">MKVALAANGAGAELKESIKAYLTSKGYEIEDFSDPDIFTATEKVVNAILEQDITRGIVVDDYGVAPFMIAAKHHGIVCAPTYEDYTSSMTRRHNSTQIITLGAKVTAATLSCELTENFVKTEYDGGRHQIRIDMLNREL</sequence>
<dbReference type="AlphaFoldDB" id="A0A5D6WUS9"/>
<protein>
    <submittedName>
        <fullName evidence="2">RpiB/LacA/LacB family sugar-phosphate isomerase</fullName>
    </submittedName>
</protein>
<keyword evidence="3" id="KW-1185">Reference proteome</keyword>
<dbReference type="EMBL" id="VTOZ01000001">
    <property type="protein sequence ID" value="TYZ31025.1"/>
    <property type="molecule type" value="Genomic_DNA"/>
</dbReference>
<name>A0A5D6WUS9_9FIRM</name>
<keyword evidence="2" id="KW-0413">Isomerase</keyword>
<dbReference type="Pfam" id="PF02502">
    <property type="entry name" value="LacAB_rpiB"/>
    <property type="match status" value="1"/>
</dbReference>
<dbReference type="PANTHER" id="PTHR30345:SF5">
    <property type="entry name" value="GALACTOSE-6-PHOSPHATE ISOMERASE SUBUNIT LACA"/>
    <property type="match status" value="1"/>
</dbReference>
<dbReference type="GO" id="GO:0019316">
    <property type="term" value="P:D-allose catabolic process"/>
    <property type="evidence" value="ECO:0007669"/>
    <property type="project" value="TreeGrafter"/>
</dbReference>
<dbReference type="GO" id="GO:0004751">
    <property type="term" value="F:ribose-5-phosphate isomerase activity"/>
    <property type="evidence" value="ECO:0007669"/>
    <property type="project" value="TreeGrafter"/>
</dbReference>
<dbReference type="PANTHER" id="PTHR30345">
    <property type="entry name" value="RIBOSE-5-PHOSPHATE ISOMERASE B"/>
    <property type="match status" value="1"/>
</dbReference>
<accession>A0A5D6WUS9</accession>
<gene>
    <name evidence="2" type="ORF">FZ041_00450</name>
</gene>
<dbReference type="RefSeq" id="WP_149188159.1">
    <property type="nucleotide sequence ID" value="NZ_VTOZ01000001.1"/>
</dbReference>
<evidence type="ECO:0000313" key="3">
    <source>
        <dbReference type="Proteomes" id="UP000322783"/>
    </source>
</evidence>
<dbReference type="Gene3D" id="3.40.1400.10">
    <property type="entry name" value="Sugar-phosphate isomerase, RpiB/LacA/LacB"/>
    <property type="match status" value="1"/>
</dbReference>
<dbReference type="PIRSF" id="PIRSF005384">
    <property type="entry name" value="RpiB_LacA_B"/>
    <property type="match status" value="1"/>
</dbReference>
<evidence type="ECO:0000256" key="1">
    <source>
        <dbReference type="ARBA" id="ARBA00008754"/>
    </source>
</evidence>
<organism evidence="2 3">
    <name type="scientific">Selenomonas caprae</name>
    <dbReference type="NCBI Taxonomy" id="2606905"/>
    <lineage>
        <taxon>Bacteria</taxon>
        <taxon>Bacillati</taxon>
        <taxon>Bacillota</taxon>
        <taxon>Negativicutes</taxon>
        <taxon>Selenomonadales</taxon>
        <taxon>Selenomonadaceae</taxon>
        <taxon>Selenomonas</taxon>
    </lineage>
</organism>